<organism evidence="2">
    <name type="scientific">Fusarium oxysporum (strain Fo5176)</name>
    <name type="common">Fusarium vascular wilt</name>
    <dbReference type="NCBI Taxonomy" id="660025"/>
    <lineage>
        <taxon>Eukaryota</taxon>
        <taxon>Fungi</taxon>
        <taxon>Dikarya</taxon>
        <taxon>Ascomycota</taxon>
        <taxon>Pezizomycotina</taxon>
        <taxon>Sordariomycetes</taxon>
        <taxon>Hypocreomycetidae</taxon>
        <taxon>Hypocreales</taxon>
        <taxon>Nectriaceae</taxon>
        <taxon>Fusarium</taxon>
        <taxon>Fusarium oxysporum species complex</taxon>
    </lineage>
</organism>
<sequence length="142" mass="16062">MNSRLAFSLSRARITPRFTTFRTMASSSVTVPPGKYEFLVVVHDKPNVREKRLEVRGRRTHFKNMVPNVENGSWKMGGAILNSVPKDDSVDSLDFAGSTLVCIAESVEEVREQLSKDIYATSGVWDMDKVQIYPFKAAFRMN</sequence>
<comment type="caution">
    <text evidence="2">The sequence shown here is derived from an EMBL/GenBank/DDBJ whole genome shotgun (WGS) entry which is preliminary data.</text>
</comment>
<proteinExistence type="predicted"/>
<dbReference type="InterPro" id="IPR051807">
    <property type="entry name" value="Sec-metab_biosynth-assoc"/>
</dbReference>
<dbReference type="EMBL" id="AFQF01002575">
    <property type="protein sequence ID" value="EGU79993.1"/>
    <property type="molecule type" value="Genomic_DNA"/>
</dbReference>
<dbReference type="STRING" id="660025.F9FSZ2"/>
<feature type="domain" description="YCII-related" evidence="1">
    <location>
        <begin position="38"/>
        <end position="135"/>
    </location>
</feature>
<dbReference type="AlphaFoldDB" id="F9FSZ2"/>
<dbReference type="PaxDb" id="5507-FOXG_05034P0"/>
<dbReference type="PANTHER" id="PTHR33606:SF3">
    <property type="entry name" value="PROTEIN YCII"/>
    <property type="match status" value="1"/>
</dbReference>
<dbReference type="Pfam" id="PF03795">
    <property type="entry name" value="YCII"/>
    <property type="match status" value="1"/>
</dbReference>
<dbReference type="SUPFAM" id="SSF54909">
    <property type="entry name" value="Dimeric alpha+beta barrel"/>
    <property type="match status" value="1"/>
</dbReference>
<dbReference type="PANTHER" id="PTHR33606">
    <property type="entry name" value="PROTEIN YCII"/>
    <property type="match status" value="1"/>
</dbReference>
<reference evidence="2" key="1">
    <citation type="journal article" date="2012" name="Mol. Plant Microbe Interact.">
        <title>A highly conserved effector in Fusarium oxysporum is required for full virulence on Arabidopsis.</title>
        <authorList>
            <person name="Thatcher L.F."/>
            <person name="Gardiner D.M."/>
            <person name="Kazan K."/>
            <person name="Manners J."/>
        </authorList>
    </citation>
    <scope>NUCLEOTIDE SEQUENCE [LARGE SCALE GENOMIC DNA]</scope>
    <source>
        <strain evidence="2">Fo5176</strain>
    </source>
</reference>
<dbReference type="InterPro" id="IPR011008">
    <property type="entry name" value="Dimeric_a/b-barrel"/>
</dbReference>
<dbReference type="InterPro" id="IPR005545">
    <property type="entry name" value="YCII"/>
</dbReference>
<dbReference type="Gene3D" id="3.30.70.1060">
    <property type="entry name" value="Dimeric alpha+beta barrel"/>
    <property type="match status" value="1"/>
</dbReference>
<accession>F9FSZ2</accession>
<dbReference type="OrthoDB" id="5519740at2759"/>
<evidence type="ECO:0000313" key="2">
    <source>
        <dbReference type="EMBL" id="EGU79993.1"/>
    </source>
</evidence>
<name>F9FSZ2_FUSOF</name>
<evidence type="ECO:0000259" key="1">
    <source>
        <dbReference type="Pfam" id="PF03795"/>
    </source>
</evidence>
<gene>
    <name evidence="2" type="ORF">FOXB_09523</name>
</gene>
<protein>
    <recommendedName>
        <fullName evidence="1">YCII-related domain-containing protein</fullName>
    </recommendedName>
</protein>